<name>A0A0U5BAB7_9MICO</name>
<dbReference type="EMBL" id="AP017315">
    <property type="protein sequence ID" value="BAU31199.1"/>
    <property type="molecule type" value="Genomic_DNA"/>
</dbReference>
<dbReference type="GO" id="GO:0046872">
    <property type="term" value="F:metal ion binding"/>
    <property type="evidence" value="ECO:0007669"/>
    <property type="project" value="UniProtKB-KW"/>
</dbReference>
<dbReference type="InterPro" id="IPR015341">
    <property type="entry name" value="Glyco_hydro_38_cen"/>
</dbReference>
<dbReference type="Gene3D" id="3.20.110.10">
    <property type="entry name" value="Glycoside hydrolase 38, N terminal domain"/>
    <property type="match status" value="1"/>
</dbReference>
<evidence type="ECO:0000259" key="5">
    <source>
        <dbReference type="SMART" id="SM00872"/>
    </source>
</evidence>
<dbReference type="Gene3D" id="2.60.40.2220">
    <property type="match status" value="1"/>
</dbReference>
<comment type="similarity">
    <text evidence="1">Belongs to the glycosyl hydrolase 38 family.</text>
</comment>
<feature type="domain" description="Glycoside hydrolase family 38 central" evidence="5">
    <location>
        <begin position="521"/>
        <end position="599"/>
    </location>
</feature>
<dbReference type="FunFam" id="3.20.110.10:FF:000002">
    <property type="entry name" value="alpha-mannosidase 2C1 isoform X1"/>
    <property type="match status" value="1"/>
</dbReference>
<dbReference type="GO" id="GO:0006013">
    <property type="term" value="P:mannose metabolic process"/>
    <property type="evidence" value="ECO:0007669"/>
    <property type="project" value="InterPro"/>
</dbReference>
<dbReference type="Pfam" id="PF09261">
    <property type="entry name" value="Alpha-mann_mid"/>
    <property type="match status" value="1"/>
</dbReference>
<dbReference type="InterPro" id="IPR028995">
    <property type="entry name" value="Glyco_hydro_57/38_cen_sf"/>
</dbReference>
<gene>
    <name evidence="6" type="ORF">MalAC0309_0324</name>
</gene>
<keyword evidence="2" id="KW-0479">Metal-binding</keyword>
<dbReference type="SUPFAM" id="SSF74650">
    <property type="entry name" value="Galactose mutarotase-like"/>
    <property type="match status" value="1"/>
</dbReference>
<proteinExistence type="inferred from homology"/>
<dbReference type="PANTHER" id="PTHR46017:SF1">
    <property type="entry name" value="ALPHA-MANNOSIDASE 2C1"/>
    <property type="match status" value="1"/>
</dbReference>
<keyword evidence="3 6" id="KW-0378">Hydrolase</keyword>
<evidence type="ECO:0000256" key="3">
    <source>
        <dbReference type="ARBA" id="ARBA00022801"/>
    </source>
</evidence>
<dbReference type="SUPFAM" id="SSF88713">
    <property type="entry name" value="Glycoside hydrolase/deacetylase"/>
    <property type="match status" value="1"/>
</dbReference>
<evidence type="ECO:0000256" key="1">
    <source>
        <dbReference type="ARBA" id="ARBA00009792"/>
    </source>
</evidence>
<dbReference type="RefSeq" id="WP_096420244.1">
    <property type="nucleotide sequence ID" value="NZ_AP017315.1"/>
</dbReference>
<dbReference type="AlphaFoldDB" id="A0A0U5BAB7"/>
<dbReference type="SUPFAM" id="SSF88688">
    <property type="entry name" value="Families 57/38 glycoside transferase middle domain"/>
    <property type="match status" value="1"/>
</dbReference>
<dbReference type="InterPro" id="IPR037094">
    <property type="entry name" value="Glyco_hydro_38_cen_sf"/>
</dbReference>
<dbReference type="FunFam" id="1.20.1270.50:FF:000004">
    <property type="entry name" value="alpha-mannosidase 2C1 isoform X1"/>
    <property type="match status" value="1"/>
</dbReference>
<accession>A0A0U5BAB7</accession>
<sequence length="1016" mass="112340">MHNDHPLVEARLERFLRDHLQPAIYRNRHPVSVSAWQVPREPVPFAEAVRHRFEPVPLGWRWGRAWSTVWFHVTAELSADWIDRAGRGGAPELVVDFGYNRSRPGFQAEGLAYRPDGTLIKSIAPLNSWLPVDITRDRYEVYIEAAANPDVAGEYTFDPTPYGLWDTAPDDPLYSLAELHLAVRDVAVWELVQDIWTLRGLMRELPDGSTRRHEILRALEHCLDLIDPDDVTGTVSAGTAALAGVLAAPATSSAHRVLATGHAHIDSAWLWPLRETVRKCARTFTNAMSLMDEHPEFVFSCSSAQQYAWMKEHHPQVFARITEKIAAGQWVPVGGMWVESDTNMPGGEAMARQFIAGKTFFLEEFGVECREAWLPDSFGYSAALPQIVAEAGERWFLTQKISWNQVNRMPHHTFWWEGIDGTRIFTHFPPVDTYISELSGAELAHAERNFSEKGRATLSLVPFGWGDGGGGPTREMIAAARRTADLEGSPRVTIGAPAEFFEQAEAEYPTAPVWRGEMYLELHRGVFTSQLRTKHGNRRNEALLREAELWATTATVRVGAPYPAEELRDAWRTVLLLQFHDILPGSSIAWVHREAEERHAAVTATLTDIIDRSLRALAGPAEHPEARRLIANATVSERGGIAPLSIQTAPAAPRADVAVTDSDDGTVLDSGVVRVVIGIDGRVRSLRGADGREAIAPGSGGAALRLHRDLPNLWDAWDLDEHYRRTVTEVAAGDDRRIETADDGSVTVITRATIGATRPQPTIIEQHATVRPGAADLELEYRIDWHESEKIVKLAFPLDVHADDVAAETQFGHVRRPTHTNTSWDAARFEACQHRFLHVAEPGWGVAIANDSTYGYDVDRTTRGDGGTTTTVRFSLLRAPRFPDPDSDQGLHILRFRVRPEATIGDAVALGQGLASPTRALVGAAETPALVSSSNEAVVIETVKLAEDGSDDVIVRLYEAHGTRADTRITVNVPHTALVLTDLLERALEGGSVDAHDGGAFLAFRPFQLRTLRIVR</sequence>
<dbReference type="SMART" id="SM00872">
    <property type="entry name" value="Alpha-mann_mid"/>
    <property type="match status" value="1"/>
</dbReference>
<dbReference type="KEGG" id="malk:MalAC0309_0324"/>
<dbReference type="InterPro" id="IPR011682">
    <property type="entry name" value="Glyco_hydro_38_C"/>
</dbReference>
<dbReference type="InterPro" id="IPR027291">
    <property type="entry name" value="Glyco_hydro_38_N_sf"/>
</dbReference>
<organism evidence="6 7">
    <name type="scientific">Microcella alkaliphila</name>
    <dbReference type="NCBI Taxonomy" id="279828"/>
    <lineage>
        <taxon>Bacteria</taxon>
        <taxon>Bacillati</taxon>
        <taxon>Actinomycetota</taxon>
        <taxon>Actinomycetes</taxon>
        <taxon>Micrococcales</taxon>
        <taxon>Microbacteriaceae</taxon>
        <taxon>Microcella</taxon>
    </lineage>
</organism>
<dbReference type="Pfam" id="PF07748">
    <property type="entry name" value="Glyco_hydro_38C"/>
    <property type="match status" value="1"/>
</dbReference>
<protein>
    <submittedName>
        <fullName evidence="6">Glycoside hydrolase family 38</fullName>
    </submittedName>
</protein>
<dbReference type="Pfam" id="PF01074">
    <property type="entry name" value="Glyco_hydro_38N"/>
    <property type="match status" value="1"/>
</dbReference>
<dbReference type="CDD" id="cd10789">
    <property type="entry name" value="GH38N_AMII_ER_cytosolic"/>
    <property type="match status" value="1"/>
</dbReference>
<evidence type="ECO:0000256" key="4">
    <source>
        <dbReference type="ARBA" id="ARBA00023295"/>
    </source>
</evidence>
<dbReference type="Gene3D" id="2.70.98.30">
    <property type="entry name" value="Golgi alpha-mannosidase II, domain 4"/>
    <property type="match status" value="1"/>
</dbReference>
<dbReference type="OrthoDB" id="9772207at2"/>
<reference evidence="6 7" key="2">
    <citation type="submission" date="2016-01" db="EMBL/GenBank/DDBJ databases">
        <title>Microcella alkaliphila JAM AC0309 whole genome shotgun sequence.</title>
        <authorList>
            <person name="Kurata A."/>
            <person name="Hirose Y."/>
            <person name="Kishimoto N."/>
            <person name="Kobayashi T."/>
        </authorList>
    </citation>
    <scope>NUCLEOTIDE SEQUENCE [LARGE SCALE GENOMIC DNA]</scope>
    <source>
        <strain evidence="6 7">JAM AC0309</strain>
    </source>
</reference>
<dbReference type="PANTHER" id="PTHR46017">
    <property type="entry name" value="ALPHA-MANNOSIDASE 2C1"/>
    <property type="match status" value="1"/>
</dbReference>
<dbReference type="GO" id="GO:0030246">
    <property type="term" value="F:carbohydrate binding"/>
    <property type="evidence" value="ECO:0007669"/>
    <property type="project" value="InterPro"/>
</dbReference>
<dbReference type="InterPro" id="IPR041147">
    <property type="entry name" value="GH38_C"/>
</dbReference>
<reference evidence="7" key="1">
    <citation type="submission" date="2015-12" db="EMBL/GenBank/DDBJ databases">
        <authorList>
            <person name="Shamseldin A."/>
            <person name="Moawad H."/>
            <person name="Abd El-Rahim W.M."/>
            <person name="Sadowsky M.J."/>
        </authorList>
    </citation>
    <scope>NUCLEOTIDE SEQUENCE [LARGE SCALE GENOMIC DNA]</scope>
    <source>
        <strain evidence="7">JAM AC0309</strain>
    </source>
</reference>
<keyword evidence="4" id="KW-0326">Glycosidase</keyword>
<dbReference type="Pfam" id="PF17677">
    <property type="entry name" value="Glyco_hydro38C2"/>
    <property type="match status" value="1"/>
</dbReference>
<dbReference type="InterPro" id="IPR011330">
    <property type="entry name" value="Glyco_hydro/deAcase_b/a-brl"/>
</dbReference>
<evidence type="ECO:0000256" key="2">
    <source>
        <dbReference type="ARBA" id="ARBA00022723"/>
    </source>
</evidence>
<dbReference type="InterPro" id="IPR054723">
    <property type="entry name" value="Ams1-like_N"/>
</dbReference>
<dbReference type="Gene3D" id="1.20.1270.50">
    <property type="entry name" value="Glycoside hydrolase family 38, central domain"/>
    <property type="match status" value="1"/>
</dbReference>
<dbReference type="InterPro" id="IPR000602">
    <property type="entry name" value="Glyco_hydro_38_N"/>
</dbReference>
<dbReference type="Proteomes" id="UP000218965">
    <property type="component" value="Chromosome"/>
</dbReference>
<dbReference type="GO" id="GO:0004559">
    <property type="term" value="F:alpha-mannosidase activity"/>
    <property type="evidence" value="ECO:0007669"/>
    <property type="project" value="InterPro"/>
</dbReference>
<dbReference type="InterPro" id="IPR011013">
    <property type="entry name" value="Gal_mutarotase_sf_dom"/>
</dbReference>
<evidence type="ECO:0000313" key="7">
    <source>
        <dbReference type="Proteomes" id="UP000218965"/>
    </source>
</evidence>
<evidence type="ECO:0000313" key="6">
    <source>
        <dbReference type="EMBL" id="BAU31199.1"/>
    </source>
</evidence>
<dbReference type="Pfam" id="PF22907">
    <property type="entry name" value="Ams1-like_1st"/>
    <property type="match status" value="1"/>
</dbReference>
<dbReference type="GO" id="GO:0009313">
    <property type="term" value="P:oligosaccharide catabolic process"/>
    <property type="evidence" value="ECO:0007669"/>
    <property type="project" value="TreeGrafter"/>
</dbReference>